<comment type="caution">
    <text evidence="2">The sequence shown here is derived from an EMBL/GenBank/DDBJ whole genome shotgun (WGS) entry which is preliminary data.</text>
</comment>
<dbReference type="HOGENOM" id="CLU_3220536_0_0_11"/>
<dbReference type="AlphaFoldDB" id="G4CXD4"/>
<dbReference type="PATRIC" id="fig|997355.3.peg.1171"/>
<keyword evidence="2" id="KW-0378">Hydrolase</keyword>
<evidence type="ECO:0000313" key="3">
    <source>
        <dbReference type="Proteomes" id="UP000005332"/>
    </source>
</evidence>
<sequence length="44" mass="4678">MAAGLVNTPITTRVWVATTRDGTERGAGGIGHRPLSREFANQDP</sequence>
<name>G4CXD4_9ACTN</name>
<accession>G4CXD4</accession>
<protein>
    <submittedName>
        <fullName evidence="2">Deoxyuridine 5'-triphosphate nucleotidohydrolase</fullName>
        <ecNumber evidence="2">3.6.1.23</ecNumber>
    </submittedName>
</protein>
<organism evidence="2 3">
    <name type="scientific">Cutibacterium avidum ATCC 25577</name>
    <dbReference type="NCBI Taxonomy" id="997355"/>
    <lineage>
        <taxon>Bacteria</taxon>
        <taxon>Bacillati</taxon>
        <taxon>Actinomycetota</taxon>
        <taxon>Actinomycetes</taxon>
        <taxon>Propionibacteriales</taxon>
        <taxon>Propionibacteriaceae</taxon>
        <taxon>Cutibacterium</taxon>
    </lineage>
</organism>
<proteinExistence type="predicted"/>
<dbReference type="EC" id="3.6.1.23" evidence="2"/>
<dbReference type="Proteomes" id="UP000005332">
    <property type="component" value="Unassembled WGS sequence"/>
</dbReference>
<reference evidence="2 3" key="1">
    <citation type="submission" date="2011-06" db="EMBL/GenBank/DDBJ databases">
        <authorList>
            <person name="Muzny D."/>
            <person name="Qin X."/>
            <person name="Deng J."/>
            <person name="Jiang H."/>
            <person name="Liu Y."/>
            <person name="Qu J."/>
            <person name="Song X.-Z."/>
            <person name="Zhang L."/>
            <person name="Thornton R."/>
            <person name="Coyle M."/>
            <person name="Francisco L."/>
            <person name="Jackson L."/>
            <person name="Javaid M."/>
            <person name="Korchina V."/>
            <person name="Kovar C."/>
            <person name="Mata R."/>
            <person name="Mathew T."/>
            <person name="Ngo R."/>
            <person name="Nguyen L."/>
            <person name="Nguyen N."/>
            <person name="Okwuonu G."/>
            <person name="Ongeri F."/>
            <person name="Pham C."/>
            <person name="Simmons D."/>
            <person name="Wilczek-Boney K."/>
            <person name="Hale W."/>
            <person name="Jakkamsetti A."/>
            <person name="Pham P."/>
            <person name="Ruth R."/>
            <person name="San Lucas F."/>
            <person name="Warren J."/>
            <person name="Zhang J."/>
            <person name="Zhao Z."/>
            <person name="Zhou C."/>
            <person name="Zhu D."/>
            <person name="Lee S."/>
            <person name="Bess C."/>
            <person name="Blankenburg K."/>
            <person name="Forbes L."/>
            <person name="Fu Q."/>
            <person name="Gubbala S."/>
            <person name="Hirani K."/>
            <person name="Jayaseelan J.C."/>
            <person name="Lara F."/>
            <person name="Munidasa M."/>
            <person name="Palculict T."/>
            <person name="Patil S."/>
            <person name="Pu L.-L."/>
            <person name="Saada N."/>
            <person name="Tang L."/>
            <person name="Weissenberger G."/>
            <person name="Zhu Y."/>
            <person name="Hemphill L."/>
            <person name="Shang Y."/>
            <person name="Youmans B."/>
            <person name="Ayvaz T."/>
            <person name="Ross M."/>
            <person name="Santibanez J."/>
            <person name="Aqrawi P."/>
            <person name="Gross S."/>
            <person name="Joshi V."/>
            <person name="Fowler G."/>
            <person name="Nazareth L."/>
            <person name="Reid J."/>
            <person name="Worley K."/>
            <person name="Petrosino J."/>
            <person name="Highlander S."/>
            <person name="Gibbs R."/>
        </authorList>
    </citation>
    <scope>NUCLEOTIDE SEQUENCE [LARGE SCALE GENOMIC DNA]</scope>
    <source>
        <strain evidence="2 3">ATCC 25577</strain>
    </source>
</reference>
<dbReference type="GO" id="GO:0004170">
    <property type="term" value="F:dUTP diphosphatase activity"/>
    <property type="evidence" value="ECO:0007669"/>
    <property type="project" value="UniProtKB-EC"/>
</dbReference>
<dbReference type="EMBL" id="AGBA01000013">
    <property type="protein sequence ID" value="EGY77648.1"/>
    <property type="molecule type" value="Genomic_DNA"/>
</dbReference>
<gene>
    <name evidence="2" type="primary">dut</name>
    <name evidence="2" type="ORF">HMPREF9153_1191</name>
</gene>
<evidence type="ECO:0000256" key="1">
    <source>
        <dbReference type="SAM" id="MobiDB-lite"/>
    </source>
</evidence>
<evidence type="ECO:0000313" key="2">
    <source>
        <dbReference type="EMBL" id="EGY77648.1"/>
    </source>
</evidence>
<keyword evidence="3" id="KW-1185">Reference proteome</keyword>
<feature type="region of interest" description="Disordered" evidence="1">
    <location>
        <begin position="18"/>
        <end position="44"/>
    </location>
</feature>